<accession>A0ACB7XTP9</accession>
<organism evidence="1 2">
    <name type="scientific">Vaccinium darrowii</name>
    <dbReference type="NCBI Taxonomy" id="229202"/>
    <lineage>
        <taxon>Eukaryota</taxon>
        <taxon>Viridiplantae</taxon>
        <taxon>Streptophyta</taxon>
        <taxon>Embryophyta</taxon>
        <taxon>Tracheophyta</taxon>
        <taxon>Spermatophyta</taxon>
        <taxon>Magnoliopsida</taxon>
        <taxon>eudicotyledons</taxon>
        <taxon>Gunneridae</taxon>
        <taxon>Pentapetalae</taxon>
        <taxon>asterids</taxon>
        <taxon>Ericales</taxon>
        <taxon>Ericaceae</taxon>
        <taxon>Vaccinioideae</taxon>
        <taxon>Vaccinieae</taxon>
        <taxon>Vaccinium</taxon>
    </lineage>
</organism>
<comment type="caution">
    <text evidence="1">The sequence shown here is derived from an EMBL/GenBank/DDBJ whole genome shotgun (WGS) entry which is preliminary data.</text>
</comment>
<reference evidence="1 2" key="1">
    <citation type="journal article" date="2021" name="Hortic Res">
        <title>High-quality reference genome and annotation aids understanding of berry development for evergreen blueberry (Vaccinium darrowii).</title>
        <authorList>
            <person name="Yu J."/>
            <person name="Hulse-Kemp A.M."/>
            <person name="Babiker E."/>
            <person name="Staton M."/>
        </authorList>
    </citation>
    <scope>NUCLEOTIDE SEQUENCE [LARGE SCALE GENOMIC DNA]</scope>
    <source>
        <strain evidence="2">cv. NJ 8807/NJ 8810</strain>
        <tissue evidence="1">Young leaf</tissue>
    </source>
</reference>
<name>A0ACB7XTP9_9ERIC</name>
<evidence type="ECO:0000313" key="2">
    <source>
        <dbReference type="Proteomes" id="UP000828048"/>
    </source>
</evidence>
<dbReference type="Proteomes" id="UP000828048">
    <property type="component" value="Chromosome 1"/>
</dbReference>
<dbReference type="EMBL" id="CM037151">
    <property type="protein sequence ID" value="KAH7844351.1"/>
    <property type="molecule type" value="Genomic_DNA"/>
</dbReference>
<evidence type="ECO:0000313" key="1">
    <source>
        <dbReference type="EMBL" id="KAH7844351.1"/>
    </source>
</evidence>
<keyword evidence="2" id="KW-1185">Reference proteome</keyword>
<proteinExistence type="predicted"/>
<sequence>MFKHDDSFSSVEPAADEAEDGIRDDEFEDDSQANVVGGNSSKAVQMEDDGVKDMEPDQLMDFKCPVLMLWSRLIWNLGFEATPSLATRLPPLDISTDQSSLLAFKTYITNFNTNRILVSNWTTTTPSSVCDWVGITCGKHHRRVVALNLPSMGLIGTIPPHLGNLSFLAQLIIANNSFYGDLPKELANLRRLQYIDLGQNNFGGPIPPWLGGIPNEFVNLVNLKILSLQSARLTGLLPHFLFNMSSLQVISVNENNFSGSLPRNICPHGSALVGIYFLRNQLTGGIPFDIGNCTSIQVIELSENNLTEYGREGLLSKRCDVYSFGIMLMEIFTRKKPTDEMFNAGLSLKSWVSESIVNDVIQAIDSNLVRQEEGHVTVKVKCVSSIYELALKCSAESPEERINMKDVLVLLKKIRLEFLANLSCSGT</sequence>
<protein>
    <submittedName>
        <fullName evidence="1">Uncharacterized protein</fullName>
    </submittedName>
</protein>
<gene>
    <name evidence="1" type="ORF">Vadar_027125</name>
</gene>